<sequence>MFYNILGVGRTAPASLWWTQATPTPLFTVTSLGPLVCPSAYYVASQNPINSLTTFTACCPSGYSFSGIAPAGTYGSECTSTFTSGYTWTYYAAEATTGPRTLTTTLWGSGPAGLVHAVALNGYNFAETTSSTSSSSSITSPSVSSSTSSSTSASESSSNSGSTGLSTGAKAGGIGVGVTLGILGTCFALGAWYYIRKNLRKSTSPAVAAGDGDTGGNYRLGVRPELEALSSQPLGARYKDVPDATLQHELDSQHPVQEMDARG</sequence>
<keyword evidence="2" id="KW-0472">Membrane</keyword>
<dbReference type="EMBL" id="FJOG01000002">
    <property type="protein sequence ID" value="CZR52368.1"/>
    <property type="molecule type" value="Genomic_DNA"/>
</dbReference>
<keyword evidence="2" id="KW-1133">Transmembrane helix</keyword>
<protein>
    <submittedName>
        <fullName evidence="3">Uncharacterized protein</fullName>
    </submittedName>
</protein>
<feature type="transmembrane region" description="Helical" evidence="2">
    <location>
        <begin position="174"/>
        <end position="195"/>
    </location>
</feature>
<name>A0A1L7WHW9_9HELO</name>
<proteinExistence type="predicted"/>
<feature type="region of interest" description="Disordered" evidence="1">
    <location>
        <begin position="242"/>
        <end position="263"/>
    </location>
</feature>
<gene>
    <name evidence="3" type="ORF">PAC_02245</name>
</gene>
<dbReference type="Proteomes" id="UP000184330">
    <property type="component" value="Unassembled WGS sequence"/>
</dbReference>
<reference evidence="3 4" key="1">
    <citation type="submission" date="2016-03" db="EMBL/GenBank/DDBJ databases">
        <authorList>
            <person name="Ploux O."/>
        </authorList>
    </citation>
    <scope>NUCLEOTIDE SEQUENCE [LARGE SCALE GENOMIC DNA]</scope>
    <source>
        <strain evidence="3 4">UAMH 11012</strain>
    </source>
</reference>
<organism evidence="3 4">
    <name type="scientific">Phialocephala subalpina</name>
    <dbReference type="NCBI Taxonomy" id="576137"/>
    <lineage>
        <taxon>Eukaryota</taxon>
        <taxon>Fungi</taxon>
        <taxon>Dikarya</taxon>
        <taxon>Ascomycota</taxon>
        <taxon>Pezizomycotina</taxon>
        <taxon>Leotiomycetes</taxon>
        <taxon>Helotiales</taxon>
        <taxon>Mollisiaceae</taxon>
        <taxon>Phialocephala</taxon>
        <taxon>Phialocephala fortinii species complex</taxon>
    </lineage>
</organism>
<evidence type="ECO:0000313" key="4">
    <source>
        <dbReference type="Proteomes" id="UP000184330"/>
    </source>
</evidence>
<evidence type="ECO:0000256" key="2">
    <source>
        <dbReference type="SAM" id="Phobius"/>
    </source>
</evidence>
<evidence type="ECO:0000256" key="1">
    <source>
        <dbReference type="SAM" id="MobiDB-lite"/>
    </source>
</evidence>
<keyword evidence="2" id="KW-0812">Transmembrane</keyword>
<dbReference type="STRING" id="576137.A0A1L7WHW9"/>
<dbReference type="OrthoDB" id="4497263at2759"/>
<dbReference type="AlphaFoldDB" id="A0A1L7WHW9"/>
<feature type="region of interest" description="Disordered" evidence="1">
    <location>
        <begin position="129"/>
        <end position="166"/>
    </location>
</feature>
<evidence type="ECO:0000313" key="3">
    <source>
        <dbReference type="EMBL" id="CZR52368.1"/>
    </source>
</evidence>
<accession>A0A1L7WHW9</accession>
<keyword evidence="4" id="KW-1185">Reference proteome</keyword>